<dbReference type="InterPro" id="IPR001387">
    <property type="entry name" value="Cro/C1-type_HTH"/>
</dbReference>
<dbReference type="EMBL" id="CP073708">
    <property type="protein sequence ID" value="QUO40241.1"/>
    <property type="molecule type" value="Genomic_DNA"/>
</dbReference>
<keyword evidence="5" id="KW-1185">Reference proteome</keyword>
<name>A0A7T5EIG9_9BACL</name>
<dbReference type="Gene3D" id="1.10.260.40">
    <property type="entry name" value="lambda repressor-like DNA-binding domains"/>
    <property type="match status" value="1"/>
</dbReference>
<evidence type="ECO:0000313" key="3">
    <source>
        <dbReference type="EMBL" id="QUO40241.1"/>
    </source>
</evidence>
<feature type="domain" description="HTH cro/C1-type" evidence="1">
    <location>
        <begin position="36"/>
        <end position="92"/>
    </location>
</feature>
<gene>
    <name evidence="2" type="ORF">JD108_14725</name>
    <name evidence="3" type="ORF">KDJ56_14670</name>
</gene>
<accession>A0A7T5EIG9</accession>
<dbReference type="AlphaFoldDB" id="A0A7T5EIG9"/>
<dbReference type="CDD" id="cd00093">
    <property type="entry name" value="HTH_XRE"/>
    <property type="match status" value="1"/>
</dbReference>
<evidence type="ECO:0000313" key="4">
    <source>
        <dbReference type="Proteomes" id="UP000595847"/>
    </source>
</evidence>
<proteinExistence type="predicted"/>
<dbReference type="Pfam" id="PF13443">
    <property type="entry name" value="HTH_26"/>
    <property type="match status" value="1"/>
</dbReference>
<dbReference type="PROSITE" id="PS50943">
    <property type="entry name" value="HTH_CROC1"/>
    <property type="match status" value="1"/>
</dbReference>
<evidence type="ECO:0000313" key="2">
    <source>
        <dbReference type="EMBL" id="QQE73163.1"/>
    </source>
</evidence>
<dbReference type="Proteomes" id="UP000677234">
    <property type="component" value="Chromosome"/>
</dbReference>
<evidence type="ECO:0000313" key="5">
    <source>
        <dbReference type="Proteomes" id="UP000677234"/>
    </source>
</evidence>
<dbReference type="KEGG" id="bcop:JD108_14725"/>
<reference evidence="2 4" key="1">
    <citation type="submission" date="2020-12" db="EMBL/GenBank/DDBJ databases">
        <title>strain FJAT-54423T represents a novel species of the genus Brevibacillus.</title>
        <authorList>
            <person name="Tang R."/>
        </authorList>
    </citation>
    <scope>NUCLEOTIDE SEQUENCE [LARGE SCALE GENOMIC DNA]</scope>
    <source>
        <strain evidence="2 4">FJAT-54423</strain>
    </source>
</reference>
<dbReference type="EMBL" id="CP066308">
    <property type="protein sequence ID" value="QQE73163.1"/>
    <property type="molecule type" value="Genomic_DNA"/>
</dbReference>
<dbReference type="SUPFAM" id="SSF47413">
    <property type="entry name" value="lambda repressor-like DNA-binding domains"/>
    <property type="match status" value="1"/>
</dbReference>
<protein>
    <submittedName>
        <fullName evidence="2">Helix-turn-helix transcriptional regulator</fullName>
    </submittedName>
</protein>
<dbReference type="InterPro" id="IPR010982">
    <property type="entry name" value="Lambda_DNA-bd_dom_sf"/>
</dbReference>
<evidence type="ECO:0000259" key="1">
    <source>
        <dbReference type="PROSITE" id="PS50943"/>
    </source>
</evidence>
<sequence length="117" mass="13286">MSKISLFSAIGADAVKSATESDPYDKPTIYVVEIYLKDVLKRRGIKQKELAQMTGLRPNAITNLCRGYNERVSLDHIGRIATALGITDISEIMRLVEYEEADFFNMYNSIHRDDPEE</sequence>
<reference evidence="3" key="2">
    <citation type="submission" date="2021-04" db="EMBL/GenBank/DDBJ databases">
        <title>Brevibacillus composti FJAT-54423, complete genome.</title>
        <authorList>
            <person name="Tang R."/>
        </authorList>
    </citation>
    <scope>NUCLEOTIDE SEQUENCE</scope>
    <source>
        <strain evidence="3">FJAT-54424</strain>
    </source>
</reference>
<organism evidence="2 4">
    <name type="scientific">Brevibacillus composti</name>
    <dbReference type="NCBI Taxonomy" id="2796470"/>
    <lineage>
        <taxon>Bacteria</taxon>
        <taxon>Bacillati</taxon>
        <taxon>Bacillota</taxon>
        <taxon>Bacilli</taxon>
        <taxon>Bacillales</taxon>
        <taxon>Paenibacillaceae</taxon>
        <taxon>Brevibacillus</taxon>
    </lineage>
</organism>
<dbReference type="RefSeq" id="WP_198826793.1">
    <property type="nucleotide sequence ID" value="NZ_CP066308.1"/>
</dbReference>
<dbReference type="Proteomes" id="UP000595847">
    <property type="component" value="Chromosome"/>
</dbReference>
<dbReference type="SMART" id="SM00530">
    <property type="entry name" value="HTH_XRE"/>
    <property type="match status" value="1"/>
</dbReference>
<dbReference type="GO" id="GO:0003677">
    <property type="term" value="F:DNA binding"/>
    <property type="evidence" value="ECO:0007669"/>
    <property type="project" value="InterPro"/>
</dbReference>